<dbReference type="Pfam" id="PF07715">
    <property type="entry name" value="Plug"/>
    <property type="match status" value="1"/>
</dbReference>
<evidence type="ECO:0000256" key="3">
    <source>
        <dbReference type="ARBA" id="ARBA00022452"/>
    </source>
</evidence>
<evidence type="ECO:0000256" key="6">
    <source>
        <dbReference type="ARBA" id="ARBA00022729"/>
    </source>
</evidence>
<accession>A0A7W4JN77</accession>
<dbReference type="AlphaFoldDB" id="A0A7W4JN77"/>
<proteinExistence type="inferred from homology"/>
<dbReference type="OrthoDB" id="7229372at2"/>
<feature type="region of interest" description="Disordered" evidence="12">
    <location>
        <begin position="45"/>
        <end position="78"/>
    </location>
</feature>
<evidence type="ECO:0000256" key="12">
    <source>
        <dbReference type="SAM" id="MobiDB-lite"/>
    </source>
</evidence>
<feature type="compositionally biased region" description="Low complexity" evidence="12">
    <location>
        <begin position="65"/>
        <end position="78"/>
    </location>
</feature>
<dbReference type="InterPro" id="IPR012910">
    <property type="entry name" value="Plug_dom"/>
</dbReference>
<dbReference type="EMBL" id="JABEQI010000012">
    <property type="protein sequence ID" value="MBB2187894.1"/>
    <property type="molecule type" value="Genomic_DNA"/>
</dbReference>
<evidence type="ECO:0000256" key="2">
    <source>
        <dbReference type="ARBA" id="ARBA00022448"/>
    </source>
</evidence>
<comment type="subcellular location">
    <subcellularLocation>
        <location evidence="1 11">Cell outer membrane</location>
        <topology evidence="1 11">Multi-pass membrane protein</topology>
    </subcellularLocation>
</comment>
<evidence type="ECO:0000256" key="4">
    <source>
        <dbReference type="ARBA" id="ARBA00022496"/>
    </source>
</evidence>
<evidence type="ECO:0000256" key="11">
    <source>
        <dbReference type="PROSITE-ProRule" id="PRU01360"/>
    </source>
</evidence>
<evidence type="ECO:0000313" key="14">
    <source>
        <dbReference type="EMBL" id="MBB2187894.1"/>
    </source>
</evidence>
<comment type="similarity">
    <text evidence="11">Belongs to the TonB-dependent receptor family.</text>
</comment>
<reference evidence="14 15" key="1">
    <citation type="submission" date="2020-04" db="EMBL/GenBank/DDBJ databases">
        <title>Description of novel Gluconacetobacter.</title>
        <authorList>
            <person name="Sombolestani A."/>
        </authorList>
    </citation>
    <scope>NUCLEOTIDE SEQUENCE [LARGE SCALE GENOMIC DNA]</scope>
    <source>
        <strain evidence="14 15">LMG 1382</strain>
    </source>
</reference>
<evidence type="ECO:0000256" key="9">
    <source>
        <dbReference type="ARBA" id="ARBA00023136"/>
    </source>
</evidence>
<organism evidence="14 15">
    <name type="scientific">Gluconacetobacter liquefaciens</name>
    <name type="common">Acetobacter liquefaciens</name>
    <dbReference type="NCBI Taxonomy" id="89584"/>
    <lineage>
        <taxon>Bacteria</taxon>
        <taxon>Pseudomonadati</taxon>
        <taxon>Pseudomonadota</taxon>
        <taxon>Alphaproteobacteria</taxon>
        <taxon>Acetobacterales</taxon>
        <taxon>Acetobacteraceae</taxon>
        <taxon>Gluconacetobacter</taxon>
    </lineage>
</organism>
<keyword evidence="5 11" id="KW-0812">Transmembrane</keyword>
<keyword evidence="10 11" id="KW-0998">Cell outer membrane</keyword>
<dbReference type="Proteomes" id="UP000562982">
    <property type="component" value="Unassembled WGS sequence"/>
</dbReference>
<keyword evidence="8" id="KW-0406">Ion transport</keyword>
<dbReference type="Gene3D" id="2.40.170.20">
    <property type="entry name" value="TonB-dependent receptor, beta-barrel domain"/>
    <property type="match status" value="1"/>
</dbReference>
<sequence>MRSGRVWVRNGRFLRTRLLGTAVLGGVIGSVIGAPAFAQTASDSATASTPSAKKPAHASARHGAGRAAHPGAAARAATPVTATHVSARPIVAPRAAEEAVDVVASHHTSHGAETSISRAMLESQVAGTNILKAVGQLPGVSFSSSDPLGIDTWGTSVYVRGFFQDSIGMTLDGIPLNDQTYTSVNGVNIADAWISDDIQGVETSQGAGGVDLPGNSSLGGTMRFHTSDPKDKAGAKVSQVFGSYGTLRTYARVDSGALNQTGTKFYAAYSRSDERKYDADTPGFMQTVNGKFVQPIGHDSRITALFNWNDAEVWGYADKSLSILKNAGWRTESWAPNYLGAYNASAYAWVNDNGLAYTGPGSYDVGSGTPLILPEGTSPTIPDSWKNTNEGAGTAYYDAGQSTRDYLGSINADLALTNSLRWNTVFYAGAFDGNATYGDPWTQSLGTGAPLSEEVWKNSYRRFGFTSAFTWHVGHHTINVGGWYENNSQRSGLFWYNEPVYGQGAPLKTVGPYTTYGPAFQQGYGFTWNTNTFQFHVMDAWRPVEGLTVTYGFRSMLQTTAGGADYGNVDAGYGTGVGVDSGLPSGSMTSAAAFLPAVNLDYHFGRGHEVYFDFAENMRPFMVAPSGGSVSPWAVSSQDAFKDLQHNLPNERDFTYVVGYRYTSRKIQASIDGYHSDVYNRLISASVGSLNNPITSVVNSKHAVMWGMDAALTLQPFEGLARGLAWTNSISYNHFTYADHVNICPLQGDCDIKGTKMLAYPQVMYKTSLSYEYKGASAHFDVNYYGKRYFSYMNDTHIAPYWMANLGAKYRFGNLSVLKNVTLAFEVYNLFNQKYVAMMGENGFPIGGQSGDGGDYQSLERGAVREYFGTISAEY</sequence>
<evidence type="ECO:0000259" key="13">
    <source>
        <dbReference type="Pfam" id="PF07715"/>
    </source>
</evidence>
<evidence type="ECO:0000256" key="10">
    <source>
        <dbReference type="ARBA" id="ARBA00023237"/>
    </source>
</evidence>
<evidence type="ECO:0000256" key="8">
    <source>
        <dbReference type="ARBA" id="ARBA00023065"/>
    </source>
</evidence>
<dbReference type="PANTHER" id="PTHR32552">
    <property type="entry name" value="FERRICHROME IRON RECEPTOR-RELATED"/>
    <property type="match status" value="1"/>
</dbReference>
<dbReference type="InterPro" id="IPR037066">
    <property type="entry name" value="Plug_dom_sf"/>
</dbReference>
<gene>
    <name evidence="14" type="ORF">HLH32_16215</name>
</gene>
<evidence type="ECO:0000313" key="15">
    <source>
        <dbReference type="Proteomes" id="UP000562982"/>
    </source>
</evidence>
<keyword evidence="9 11" id="KW-0472">Membrane</keyword>
<protein>
    <submittedName>
        <fullName evidence="14">TonB-dependent receptor</fullName>
    </submittedName>
</protein>
<evidence type="ECO:0000256" key="5">
    <source>
        <dbReference type="ARBA" id="ARBA00022692"/>
    </source>
</evidence>
<dbReference type="PROSITE" id="PS52016">
    <property type="entry name" value="TONB_DEPENDENT_REC_3"/>
    <property type="match status" value="1"/>
</dbReference>
<name>A0A7W4JN77_GLULI</name>
<keyword evidence="6" id="KW-0732">Signal</keyword>
<feature type="domain" description="TonB-dependent receptor plug" evidence="13">
    <location>
        <begin position="111"/>
        <end position="221"/>
    </location>
</feature>
<evidence type="ECO:0000256" key="7">
    <source>
        <dbReference type="ARBA" id="ARBA00023004"/>
    </source>
</evidence>
<keyword evidence="3 11" id="KW-1134">Transmembrane beta strand</keyword>
<feature type="compositionally biased region" description="Basic residues" evidence="12">
    <location>
        <begin position="54"/>
        <end position="64"/>
    </location>
</feature>
<keyword evidence="7" id="KW-0408">Iron</keyword>
<dbReference type="Gene3D" id="2.170.130.10">
    <property type="entry name" value="TonB-dependent receptor, plug domain"/>
    <property type="match status" value="1"/>
</dbReference>
<dbReference type="PANTHER" id="PTHR32552:SF89">
    <property type="entry name" value="CATECHOLATE SIDEROPHORE RECEPTOR FIU"/>
    <property type="match status" value="1"/>
</dbReference>
<keyword evidence="14" id="KW-0675">Receptor</keyword>
<keyword evidence="2 11" id="KW-0813">Transport</keyword>
<keyword evidence="4" id="KW-0410">Iron transport</keyword>
<dbReference type="GO" id="GO:0009279">
    <property type="term" value="C:cell outer membrane"/>
    <property type="evidence" value="ECO:0007669"/>
    <property type="project" value="UniProtKB-SubCell"/>
</dbReference>
<dbReference type="InterPro" id="IPR036942">
    <property type="entry name" value="Beta-barrel_TonB_sf"/>
</dbReference>
<dbReference type="GO" id="GO:0015344">
    <property type="term" value="F:siderophore uptake transmembrane transporter activity"/>
    <property type="evidence" value="ECO:0007669"/>
    <property type="project" value="TreeGrafter"/>
</dbReference>
<dbReference type="InterPro" id="IPR039426">
    <property type="entry name" value="TonB-dep_rcpt-like"/>
</dbReference>
<dbReference type="SUPFAM" id="SSF56935">
    <property type="entry name" value="Porins"/>
    <property type="match status" value="1"/>
</dbReference>
<evidence type="ECO:0000256" key="1">
    <source>
        <dbReference type="ARBA" id="ARBA00004571"/>
    </source>
</evidence>
<comment type="caution">
    <text evidence="14">The sequence shown here is derived from an EMBL/GenBank/DDBJ whole genome shotgun (WGS) entry which is preliminary data.</text>
</comment>